<protein>
    <submittedName>
        <fullName evidence="1">Uncharacterized protein</fullName>
    </submittedName>
</protein>
<name>A0ABN9K955_9RALS</name>
<evidence type="ECO:0000313" key="2">
    <source>
        <dbReference type="Proteomes" id="UP001190452"/>
    </source>
</evidence>
<gene>
    <name evidence="1" type="ORF">R77569_02422</name>
</gene>
<sequence>MSAPVLSFTPRAELGAAANLNEFIALCRQSDVLGARSQFDKNVWDIGHFKGQNKQNRVVFSTLEASDQNKSVPAFPTQFLDFAKAAIVYLHDKQPVVSQSPRVGALRCLEAALRESGKGSSNMRRTLWNCWLRIRRWTLFSAPSGCGTTVSRWRSATCRSLCGSASLVRPPSSRGIQFWLASSTKSCTTLPAGAWIFGLRCITTMAPGQRHSGPSWFGLIPTSESASRRSRTI</sequence>
<proteinExistence type="predicted"/>
<dbReference type="Proteomes" id="UP001190452">
    <property type="component" value="Unassembled WGS sequence"/>
</dbReference>
<reference evidence="1 2" key="1">
    <citation type="submission" date="2023-07" db="EMBL/GenBank/DDBJ databases">
        <authorList>
            <person name="Peeters C."/>
        </authorList>
    </citation>
    <scope>NUCLEOTIDE SEQUENCE [LARGE SCALE GENOMIC DNA]</scope>
    <source>
        <strain evidence="1 2">R-77569</strain>
    </source>
</reference>
<accession>A0ABN9K955</accession>
<evidence type="ECO:0000313" key="1">
    <source>
        <dbReference type="EMBL" id="CAJ0872302.1"/>
    </source>
</evidence>
<comment type="caution">
    <text evidence="1">The sequence shown here is derived from an EMBL/GenBank/DDBJ whole genome shotgun (WGS) entry which is preliminary data.</text>
</comment>
<organism evidence="1 2">
    <name type="scientific">Ralstonia mannitolilytica</name>
    <dbReference type="NCBI Taxonomy" id="105219"/>
    <lineage>
        <taxon>Bacteria</taxon>
        <taxon>Pseudomonadati</taxon>
        <taxon>Pseudomonadota</taxon>
        <taxon>Betaproteobacteria</taxon>
        <taxon>Burkholderiales</taxon>
        <taxon>Burkholderiaceae</taxon>
        <taxon>Ralstonia</taxon>
    </lineage>
</organism>
<dbReference type="EMBL" id="CAUDKV010000009">
    <property type="protein sequence ID" value="CAJ0872302.1"/>
    <property type="molecule type" value="Genomic_DNA"/>
</dbReference>
<keyword evidence="2" id="KW-1185">Reference proteome</keyword>